<proteinExistence type="predicted"/>
<gene>
    <name evidence="2" type="ORF">APZ42_015449</name>
</gene>
<evidence type="ECO:0000256" key="1">
    <source>
        <dbReference type="SAM" id="MobiDB-lite"/>
    </source>
</evidence>
<dbReference type="EMBL" id="LRGB01000512">
    <property type="protein sequence ID" value="KZS18852.1"/>
    <property type="molecule type" value="Genomic_DNA"/>
</dbReference>
<dbReference type="AlphaFoldDB" id="A0A162PHF6"/>
<evidence type="ECO:0000313" key="3">
    <source>
        <dbReference type="Proteomes" id="UP000076858"/>
    </source>
</evidence>
<sequence length="60" mass="6579">MGSNDDRYNPRFKNKKSASNSIDNIDAPMSNRALNLNPMKNLGTSACATSADACWFLPSR</sequence>
<organism evidence="2 3">
    <name type="scientific">Daphnia magna</name>
    <dbReference type="NCBI Taxonomy" id="35525"/>
    <lineage>
        <taxon>Eukaryota</taxon>
        <taxon>Metazoa</taxon>
        <taxon>Ecdysozoa</taxon>
        <taxon>Arthropoda</taxon>
        <taxon>Crustacea</taxon>
        <taxon>Branchiopoda</taxon>
        <taxon>Diplostraca</taxon>
        <taxon>Cladocera</taxon>
        <taxon>Anomopoda</taxon>
        <taxon>Daphniidae</taxon>
        <taxon>Daphnia</taxon>
    </lineage>
</organism>
<feature type="region of interest" description="Disordered" evidence="1">
    <location>
        <begin position="1"/>
        <end position="29"/>
    </location>
</feature>
<accession>A0A162PHF6</accession>
<dbReference type="Proteomes" id="UP000076858">
    <property type="component" value="Unassembled WGS sequence"/>
</dbReference>
<evidence type="ECO:0000313" key="2">
    <source>
        <dbReference type="EMBL" id="KZS18852.1"/>
    </source>
</evidence>
<keyword evidence="3" id="KW-1185">Reference proteome</keyword>
<reference evidence="2 3" key="1">
    <citation type="submission" date="2016-03" db="EMBL/GenBank/DDBJ databases">
        <title>EvidentialGene: Evidence-directed Construction of Genes on Genomes.</title>
        <authorList>
            <person name="Gilbert D.G."/>
            <person name="Choi J.-H."/>
            <person name="Mockaitis K."/>
            <person name="Colbourne J."/>
            <person name="Pfrender M."/>
        </authorList>
    </citation>
    <scope>NUCLEOTIDE SEQUENCE [LARGE SCALE GENOMIC DNA]</scope>
    <source>
        <strain evidence="2 3">Xinb3</strain>
        <tissue evidence="2">Complete organism</tissue>
    </source>
</reference>
<comment type="caution">
    <text evidence="2">The sequence shown here is derived from an EMBL/GenBank/DDBJ whole genome shotgun (WGS) entry which is preliminary data.</text>
</comment>
<name>A0A162PHF6_9CRUS</name>
<protein>
    <submittedName>
        <fullName evidence="2">Uncharacterized protein</fullName>
    </submittedName>
</protein>